<evidence type="ECO:0000259" key="1">
    <source>
        <dbReference type="Pfam" id="PF19837"/>
    </source>
</evidence>
<gene>
    <name evidence="2" type="ORF">AAIA72_08045</name>
</gene>
<dbReference type="EMBL" id="CP154858">
    <property type="protein sequence ID" value="XDT73909.1"/>
    <property type="molecule type" value="Genomic_DNA"/>
</dbReference>
<sequence length="67" mass="7726">MQSPYMNREGEEGPVPFRSDRFFCVAGKWHFTTREGVEIGPFSSRERAQEGLKAYIRIARKLASMQS</sequence>
<feature type="domain" description="DUF6316" evidence="1">
    <location>
        <begin position="8"/>
        <end position="58"/>
    </location>
</feature>
<dbReference type="AlphaFoldDB" id="A0AB39V138"/>
<dbReference type="RefSeq" id="WP_369602885.1">
    <property type="nucleotide sequence ID" value="NZ_CP154858.1"/>
</dbReference>
<dbReference type="InterPro" id="IPR045630">
    <property type="entry name" value="DUF6316"/>
</dbReference>
<organism evidence="2">
    <name type="scientific">Thermohahella caldifontis</name>
    <dbReference type="NCBI Taxonomy" id="3142973"/>
    <lineage>
        <taxon>Bacteria</taxon>
        <taxon>Pseudomonadati</taxon>
        <taxon>Pseudomonadota</taxon>
        <taxon>Gammaproteobacteria</taxon>
        <taxon>Oceanospirillales</taxon>
        <taxon>Hahellaceae</taxon>
        <taxon>Thermohahella</taxon>
    </lineage>
</organism>
<evidence type="ECO:0000313" key="2">
    <source>
        <dbReference type="EMBL" id="XDT73909.1"/>
    </source>
</evidence>
<dbReference type="Pfam" id="PF19837">
    <property type="entry name" value="DUF6316"/>
    <property type="match status" value="1"/>
</dbReference>
<name>A0AB39V138_9GAMM</name>
<proteinExistence type="predicted"/>
<accession>A0AB39V138</accession>
<reference evidence="2" key="1">
    <citation type="submission" date="2024-05" db="EMBL/GenBank/DDBJ databases">
        <title>Genome sequencing of novel strain.</title>
        <authorList>
            <person name="Ganbat D."/>
            <person name="Ganbat S."/>
            <person name="Lee S.-J."/>
        </authorList>
    </citation>
    <scope>NUCLEOTIDE SEQUENCE</scope>
    <source>
        <strain evidence="2">SMD15-11</strain>
    </source>
</reference>
<protein>
    <submittedName>
        <fullName evidence="2">DUF6316 family protein</fullName>
    </submittedName>
</protein>
<dbReference type="KEGG" id="tcd:AAIA72_08045"/>